<dbReference type="PANTHER" id="PTHR12894">
    <property type="entry name" value="CNH DOMAIN CONTAINING"/>
    <property type="match status" value="1"/>
</dbReference>
<dbReference type="GeneID" id="24100925"/>
<dbReference type="FunCoup" id="J4H528">
    <property type="interactions" value="721"/>
</dbReference>
<dbReference type="OrthoDB" id="10258882at2759"/>
<accession>J4H528</accession>
<gene>
    <name evidence="2" type="ORF">FIBRA_08257</name>
</gene>
<dbReference type="EMBL" id="HE797220">
    <property type="protein sequence ID" value="CCM06014.1"/>
    <property type="molecule type" value="Genomic_DNA"/>
</dbReference>
<dbReference type="GO" id="GO:0016020">
    <property type="term" value="C:membrane"/>
    <property type="evidence" value="ECO:0007669"/>
    <property type="project" value="TreeGrafter"/>
</dbReference>
<protein>
    <recommendedName>
        <fullName evidence="1">Vacuolar sorting protein 39/Transforming growth factor beta receptor-associated domain-containing protein</fullName>
    </recommendedName>
</protein>
<dbReference type="InterPro" id="IPR032914">
    <property type="entry name" value="Vam6/VPS39/TRAP1"/>
</dbReference>
<dbReference type="InterPro" id="IPR019452">
    <property type="entry name" value="VPS39/TGF_beta_rcpt-assoc_1"/>
</dbReference>
<dbReference type="HOGENOM" id="CLU_004400_1_0_1"/>
<dbReference type="InParanoid" id="J4H528"/>
<name>J4H528_9APHY</name>
<dbReference type="GO" id="GO:0006914">
    <property type="term" value="P:autophagy"/>
    <property type="evidence" value="ECO:0007669"/>
    <property type="project" value="TreeGrafter"/>
</dbReference>
<dbReference type="Proteomes" id="UP000006352">
    <property type="component" value="Unassembled WGS sequence"/>
</dbReference>
<evidence type="ECO:0000313" key="2">
    <source>
        <dbReference type="EMBL" id="CCM06014.1"/>
    </source>
</evidence>
<dbReference type="GO" id="GO:0034058">
    <property type="term" value="P:endosomal vesicle fusion"/>
    <property type="evidence" value="ECO:0007669"/>
    <property type="project" value="TreeGrafter"/>
</dbReference>
<dbReference type="PANTHER" id="PTHR12894:SF27">
    <property type="entry name" value="TRANSFORMING GROWTH FACTOR-BETA RECEPTOR-ASSOCIATED PROTEIN 1"/>
    <property type="match status" value="1"/>
</dbReference>
<dbReference type="GO" id="GO:0005737">
    <property type="term" value="C:cytoplasm"/>
    <property type="evidence" value="ECO:0007669"/>
    <property type="project" value="TreeGrafter"/>
</dbReference>
<evidence type="ECO:0000259" key="1">
    <source>
        <dbReference type="Pfam" id="PF10366"/>
    </source>
</evidence>
<proteinExistence type="predicted"/>
<dbReference type="AlphaFoldDB" id="J4H528"/>
<dbReference type="STRING" id="599839.J4H528"/>
<dbReference type="RefSeq" id="XP_012185297.1">
    <property type="nucleotide sequence ID" value="XM_012329907.1"/>
</dbReference>
<dbReference type="Pfam" id="PF10366">
    <property type="entry name" value="Vps39_1"/>
    <property type="match status" value="1"/>
</dbReference>
<organism evidence="2 3">
    <name type="scientific">Fibroporia radiculosa</name>
    <dbReference type="NCBI Taxonomy" id="599839"/>
    <lineage>
        <taxon>Eukaryota</taxon>
        <taxon>Fungi</taxon>
        <taxon>Dikarya</taxon>
        <taxon>Basidiomycota</taxon>
        <taxon>Agaricomycotina</taxon>
        <taxon>Agaricomycetes</taxon>
        <taxon>Polyporales</taxon>
        <taxon>Fibroporiaceae</taxon>
        <taxon>Fibroporia</taxon>
    </lineage>
</organism>
<sequence>MATRNPAFCRANVLVLGSTSVQALIPSTLISQAEALLESHRVEDAADLADQQRKKLQTMVTANYHELEELHYVYQRLGFQCLTETLFDDAGRHLFAGELDPRVLIGYYPEFRGELFNAEDEVDVFAGVAEHMPTEGSIDEIITGNLVRNYSPHLSPNTRTAPPTVELRSILNMTACDMLEAFLRKWRTKAKIDRPDALGNAPAVRATVDTVLAKLYTKHEKPTDLRSIIDEPNNIVLAELEPMLIEARQYGVLCKLYRQRGEETKLLEAYSKLVDGEWMDAGAQDPLSSMFALLGEKRDRALVQRWGIWLTKRDPDRALKLLTSLSSGKRTADDDRALLQQIQEADATVGARYLEHLVLQKRSIDPGLHMQLATNCVDELLSCLADESTTKLWRAKASSYASGRAESSFLSYFASTTPDSGATRTRLKAILFLEGSTLYDSQAIRKRLVEYEKVLKFELAIVDGKLGEHRSALMSLVHELHDNTSAEIYCTLGGDIVPTKLAQSLGERFDLQQWASLLVPSSMKSKPSAVPMSRPPTVDGDLKKSLIRILLEVYMSGGEATAERTARFLNAQAMSLDVLDVRILFLVVISLIPPEWPLRIISTFVARSLRRTSHEQHEGEIVKAVSAAQNLAIAEQSWAVLREQGAIVEEALDDDGEDGSEKPDEKGLVMSFDEKTSPRIGEFVHPTSEMNGGAIDIDDERAKEALSSPHSGEDIAVGT</sequence>
<reference evidence="2 3" key="1">
    <citation type="journal article" date="2012" name="Appl. Environ. Microbiol.">
        <title>Short-read sequencing for genomic analysis of the brown rot fungus Fibroporia radiculosa.</title>
        <authorList>
            <person name="Tang J.D."/>
            <person name="Perkins A.D."/>
            <person name="Sonstegard T.S."/>
            <person name="Schroeder S.G."/>
            <person name="Burgess S.C."/>
            <person name="Diehl S.V."/>
        </authorList>
    </citation>
    <scope>NUCLEOTIDE SEQUENCE [LARGE SCALE GENOMIC DNA]</scope>
    <source>
        <strain evidence="2 3">TFFH 294</strain>
    </source>
</reference>
<evidence type="ECO:0000313" key="3">
    <source>
        <dbReference type="Proteomes" id="UP000006352"/>
    </source>
</evidence>
<keyword evidence="3" id="KW-1185">Reference proteome</keyword>
<feature type="domain" description="Vacuolar sorting protein 39/Transforming growth factor beta receptor-associated" evidence="1">
    <location>
        <begin position="208"/>
        <end position="279"/>
    </location>
</feature>